<feature type="transmembrane region" description="Helical" evidence="6">
    <location>
        <begin position="114"/>
        <end position="135"/>
    </location>
</feature>
<comment type="subcellular location">
    <subcellularLocation>
        <location evidence="1">Membrane</location>
        <topology evidence="1">Multi-pass membrane protein</topology>
    </subcellularLocation>
</comment>
<feature type="transmembrane region" description="Helical" evidence="6">
    <location>
        <begin position="348"/>
        <end position="369"/>
    </location>
</feature>
<dbReference type="GO" id="GO:0016020">
    <property type="term" value="C:membrane"/>
    <property type="evidence" value="ECO:0007669"/>
    <property type="project" value="UniProtKB-SubCell"/>
</dbReference>
<dbReference type="OrthoDB" id="5348404at2759"/>
<dbReference type="SMART" id="SM01417">
    <property type="entry name" value="Solute_trans_a"/>
    <property type="match status" value="1"/>
</dbReference>
<gene>
    <name evidence="7" type="ORF">BSAL_25890</name>
</gene>
<feature type="transmembrane region" description="Helical" evidence="6">
    <location>
        <begin position="274"/>
        <end position="294"/>
    </location>
</feature>
<dbReference type="Pfam" id="PF03619">
    <property type="entry name" value="Solute_trans_a"/>
    <property type="match status" value="1"/>
</dbReference>
<feature type="transmembrane region" description="Helical" evidence="6">
    <location>
        <begin position="180"/>
        <end position="199"/>
    </location>
</feature>
<evidence type="ECO:0000313" key="8">
    <source>
        <dbReference type="Proteomes" id="UP000051952"/>
    </source>
</evidence>
<evidence type="ECO:0000256" key="5">
    <source>
        <dbReference type="SAM" id="MobiDB-lite"/>
    </source>
</evidence>
<reference evidence="8" key="1">
    <citation type="submission" date="2015-09" db="EMBL/GenBank/DDBJ databases">
        <authorList>
            <consortium name="Pathogen Informatics"/>
        </authorList>
    </citation>
    <scope>NUCLEOTIDE SEQUENCE [LARGE SCALE GENOMIC DNA]</scope>
    <source>
        <strain evidence="8">Lake Konstanz</strain>
    </source>
</reference>
<dbReference type="PANTHER" id="PTHR23423">
    <property type="entry name" value="ORGANIC SOLUTE TRANSPORTER-RELATED"/>
    <property type="match status" value="1"/>
</dbReference>
<dbReference type="VEuPathDB" id="TriTrypDB:BSAL_25890"/>
<dbReference type="EMBL" id="CYKH01001806">
    <property type="protein sequence ID" value="CUG90279.1"/>
    <property type="molecule type" value="Genomic_DNA"/>
</dbReference>
<protein>
    <submittedName>
        <fullName evidence="7">Solute transporter, putative</fullName>
    </submittedName>
</protein>
<dbReference type="AlphaFoldDB" id="A0A0S4JJ01"/>
<dbReference type="Proteomes" id="UP000051952">
    <property type="component" value="Unassembled WGS sequence"/>
</dbReference>
<evidence type="ECO:0000256" key="6">
    <source>
        <dbReference type="SAM" id="Phobius"/>
    </source>
</evidence>
<feature type="region of interest" description="Disordered" evidence="5">
    <location>
        <begin position="1"/>
        <end position="64"/>
    </location>
</feature>
<keyword evidence="4 6" id="KW-0472">Membrane</keyword>
<proteinExistence type="predicted"/>
<evidence type="ECO:0000256" key="3">
    <source>
        <dbReference type="ARBA" id="ARBA00022989"/>
    </source>
</evidence>
<evidence type="ECO:0000256" key="4">
    <source>
        <dbReference type="ARBA" id="ARBA00023136"/>
    </source>
</evidence>
<feature type="transmembrane region" description="Helical" evidence="6">
    <location>
        <begin position="147"/>
        <end position="168"/>
    </location>
</feature>
<sequence length="461" mass="51712">MSESSAEFPPVSAMTTSTLSARNGSASGLISGPSSRMTSPSQSDPVEMIIRGKSSKPSSPVLEHEADDIAAVPTTQSSSLVRSDRQSTSQVWDPINDLVVSAVTETRAHRMHTFFQRTAAPTCVVFGILLVVLLFNEKVDSHFIGRLISFYCALMTVIMTSLLIYLHLTAYTNPPQQRIIIRILLMIPIYAVDSCMAIWDYRIAPVIGLARDCYESYVIYNFFHLLMSYLGGEEQALASMVGAKIRHMPPLCCLPPFQLSSRTFRLWKLLLVQYMWMKPVLAVVAILLTPSGAYDEASWSFRNVHVYFVLILNISVTLAFTTLVYFFMEYKTLLAPHQPIGKFAAVKAVVFLSFWQGVLMGVLVHIGVIQSSREGLWSSDQVSIGLQDFLICIEMLLMCYVHHRVFPETPYVPLHGHQPIQPWIWQHVFSVSDIVDDSVQSVHRIKEAITEEGEVEDAKVQ</sequence>
<feature type="compositionally biased region" description="Polar residues" evidence="5">
    <location>
        <begin position="13"/>
        <end position="44"/>
    </location>
</feature>
<keyword evidence="8" id="KW-1185">Reference proteome</keyword>
<feature type="transmembrane region" description="Helical" evidence="6">
    <location>
        <begin position="306"/>
        <end position="328"/>
    </location>
</feature>
<accession>A0A0S4JJ01</accession>
<keyword evidence="2 6" id="KW-0812">Transmembrane</keyword>
<evidence type="ECO:0000313" key="7">
    <source>
        <dbReference type="EMBL" id="CUG90279.1"/>
    </source>
</evidence>
<dbReference type="InterPro" id="IPR005178">
    <property type="entry name" value="Ostalpha/TMEM184C"/>
</dbReference>
<name>A0A0S4JJ01_BODSA</name>
<organism evidence="7 8">
    <name type="scientific">Bodo saltans</name>
    <name type="common">Flagellated protozoan</name>
    <dbReference type="NCBI Taxonomy" id="75058"/>
    <lineage>
        <taxon>Eukaryota</taxon>
        <taxon>Discoba</taxon>
        <taxon>Euglenozoa</taxon>
        <taxon>Kinetoplastea</taxon>
        <taxon>Metakinetoplastina</taxon>
        <taxon>Eubodonida</taxon>
        <taxon>Bodonidae</taxon>
        <taxon>Bodo</taxon>
    </lineage>
</organism>
<evidence type="ECO:0000256" key="1">
    <source>
        <dbReference type="ARBA" id="ARBA00004141"/>
    </source>
</evidence>
<keyword evidence="3 6" id="KW-1133">Transmembrane helix</keyword>
<dbReference type="OMA" id="PVEMIIR"/>
<evidence type="ECO:0000256" key="2">
    <source>
        <dbReference type="ARBA" id="ARBA00022692"/>
    </source>
</evidence>